<proteinExistence type="predicted"/>
<keyword evidence="3" id="KW-1185">Reference proteome</keyword>
<protein>
    <submittedName>
        <fullName evidence="2">Uncharacterized protein</fullName>
    </submittedName>
</protein>
<feature type="transmembrane region" description="Helical" evidence="1">
    <location>
        <begin position="86"/>
        <end position="108"/>
    </location>
</feature>
<keyword evidence="1" id="KW-0812">Transmembrane</keyword>
<evidence type="ECO:0000313" key="3">
    <source>
        <dbReference type="Proteomes" id="UP000263377"/>
    </source>
</evidence>
<accession>A0A373A486</accession>
<keyword evidence="1" id="KW-0472">Membrane</keyword>
<evidence type="ECO:0000313" key="2">
    <source>
        <dbReference type="EMBL" id="RGD62604.1"/>
    </source>
</evidence>
<evidence type="ECO:0000256" key="1">
    <source>
        <dbReference type="SAM" id="Phobius"/>
    </source>
</evidence>
<dbReference type="Proteomes" id="UP000263377">
    <property type="component" value="Unassembled WGS sequence"/>
</dbReference>
<feature type="transmembrane region" description="Helical" evidence="1">
    <location>
        <begin position="35"/>
        <end position="55"/>
    </location>
</feature>
<dbReference type="EMBL" id="QVIG01000001">
    <property type="protein sequence ID" value="RGD62604.1"/>
    <property type="molecule type" value="Genomic_DNA"/>
</dbReference>
<sequence length="126" mass="13308">MRAVAAVHTAAAFGQPVFAGVYLSGDYDALGWHTVGANAVTALGYLQLVAALVVWIRLRRSWPAAATLAAVAAETAQYVAGTEGALWLHLPLGVATIAGLAVLAIALWRTPLPPRRPLRREDDDRA</sequence>
<reference evidence="2 3" key="1">
    <citation type="submission" date="2018-08" db="EMBL/GenBank/DDBJ databases">
        <title>Diversity &amp; Physiological Properties of Lignin-Decomposing Actinobacteria from Soil.</title>
        <authorList>
            <person name="Roh S.G."/>
            <person name="Kim S.B."/>
        </authorList>
    </citation>
    <scope>NUCLEOTIDE SEQUENCE [LARGE SCALE GENOMIC DNA]</scope>
    <source>
        <strain evidence="2 3">MMS17-GH009</strain>
    </source>
</reference>
<comment type="caution">
    <text evidence="2">The sequence shown here is derived from an EMBL/GenBank/DDBJ whole genome shotgun (WGS) entry which is preliminary data.</text>
</comment>
<name>A0A373A486_9ACTN</name>
<gene>
    <name evidence="2" type="ORF">DR950_02095</name>
</gene>
<keyword evidence="1" id="KW-1133">Transmembrane helix</keyword>
<organism evidence="2 3">
    <name type="scientific">Kitasatospora xanthocidica</name>
    <dbReference type="NCBI Taxonomy" id="83382"/>
    <lineage>
        <taxon>Bacteria</taxon>
        <taxon>Bacillati</taxon>
        <taxon>Actinomycetota</taxon>
        <taxon>Actinomycetes</taxon>
        <taxon>Kitasatosporales</taxon>
        <taxon>Streptomycetaceae</taxon>
        <taxon>Kitasatospora</taxon>
    </lineage>
</organism>
<dbReference type="AlphaFoldDB" id="A0A373A486"/>